<name>A0A9N9H6M6_9GLOM</name>
<feature type="compositionally biased region" description="Basic residues" evidence="1">
    <location>
        <begin position="1"/>
        <end position="11"/>
    </location>
</feature>
<dbReference type="EMBL" id="CAJVPQ010004732">
    <property type="protein sequence ID" value="CAG8657376.1"/>
    <property type="molecule type" value="Genomic_DNA"/>
</dbReference>
<sequence length="73" mass="8540">MIIARGKQKKINPKDTIIDWTNDEPDSSKNMAEEAYSSKSVYITDSASEQYDNRGRRQERTFDNRPQLEKSRT</sequence>
<reference evidence="2" key="1">
    <citation type="submission" date="2021-06" db="EMBL/GenBank/DDBJ databases">
        <authorList>
            <person name="Kallberg Y."/>
            <person name="Tangrot J."/>
            <person name="Rosling A."/>
        </authorList>
    </citation>
    <scope>NUCLEOTIDE SEQUENCE</scope>
    <source>
        <strain evidence="2">UK204</strain>
    </source>
</reference>
<evidence type="ECO:0000313" key="3">
    <source>
        <dbReference type="Proteomes" id="UP000789570"/>
    </source>
</evidence>
<accession>A0A9N9H6M6</accession>
<comment type="caution">
    <text evidence="2">The sequence shown here is derived from an EMBL/GenBank/DDBJ whole genome shotgun (WGS) entry which is preliminary data.</text>
</comment>
<feature type="compositionally biased region" description="Polar residues" evidence="1">
    <location>
        <begin position="37"/>
        <end position="50"/>
    </location>
</feature>
<proteinExistence type="predicted"/>
<dbReference type="Proteomes" id="UP000789570">
    <property type="component" value="Unassembled WGS sequence"/>
</dbReference>
<evidence type="ECO:0000313" key="2">
    <source>
        <dbReference type="EMBL" id="CAG8657376.1"/>
    </source>
</evidence>
<gene>
    <name evidence="2" type="ORF">FCALED_LOCUS11373</name>
</gene>
<dbReference type="AlphaFoldDB" id="A0A9N9H6M6"/>
<protein>
    <submittedName>
        <fullName evidence="2">14459_t:CDS:1</fullName>
    </submittedName>
</protein>
<organism evidence="2 3">
    <name type="scientific">Funneliformis caledonium</name>
    <dbReference type="NCBI Taxonomy" id="1117310"/>
    <lineage>
        <taxon>Eukaryota</taxon>
        <taxon>Fungi</taxon>
        <taxon>Fungi incertae sedis</taxon>
        <taxon>Mucoromycota</taxon>
        <taxon>Glomeromycotina</taxon>
        <taxon>Glomeromycetes</taxon>
        <taxon>Glomerales</taxon>
        <taxon>Glomeraceae</taxon>
        <taxon>Funneliformis</taxon>
    </lineage>
</organism>
<keyword evidence="3" id="KW-1185">Reference proteome</keyword>
<feature type="region of interest" description="Disordered" evidence="1">
    <location>
        <begin position="1"/>
        <end position="73"/>
    </location>
</feature>
<feature type="compositionally biased region" description="Basic and acidic residues" evidence="1">
    <location>
        <begin position="51"/>
        <end position="73"/>
    </location>
</feature>
<evidence type="ECO:0000256" key="1">
    <source>
        <dbReference type="SAM" id="MobiDB-lite"/>
    </source>
</evidence>